<keyword evidence="3" id="KW-0862">Zinc</keyword>
<dbReference type="InterPro" id="IPR048365">
    <property type="entry name" value="TNP-like_RNaseH_N"/>
</dbReference>
<dbReference type="SMART" id="SM00980">
    <property type="entry name" value="THAP"/>
    <property type="match status" value="1"/>
</dbReference>
<feature type="domain" description="THAP-type" evidence="7">
    <location>
        <begin position="1"/>
        <end position="81"/>
    </location>
</feature>
<dbReference type="Pfam" id="PF21788">
    <property type="entry name" value="TNP-like_GBD"/>
    <property type="match status" value="1"/>
</dbReference>
<dbReference type="EMBL" id="JAHIBW010000007">
    <property type="protein sequence ID" value="KAG7309264.1"/>
    <property type="molecule type" value="Genomic_DNA"/>
</dbReference>
<evidence type="ECO:0000256" key="2">
    <source>
        <dbReference type="ARBA" id="ARBA00022771"/>
    </source>
</evidence>
<evidence type="ECO:0000313" key="8">
    <source>
        <dbReference type="EMBL" id="KAG7309264.1"/>
    </source>
</evidence>
<evidence type="ECO:0000313" key="9">
    <source>
        <dbReference type="Proteomes" id="UP000823941"/>
    </source>
</evidence>
<dbReference type="Pfam" id="PF21787">
    <property type="entry name" value="TNP-like_RNaseH_N"/>
    <property type="match status" value="1"/>
</dbReference>
<dbReference type="PROSITE" id="PS50950">
    <property type="entry name" value="ZF_THAP"/>
    <property type="match status" value="1"/>
</dbReference>
<evidence type="ECO:0000256" key="6">
    <source>
        <dbReference type="SAM" id="MobiDB-lite"/>
    </source>
</evidence>
<sequence length="976" mass="111788">MIRIRKCVVDGCKSDVGSKTSRWPHDPRVSDVWLDTLKPYCSGLMGLPRYRLREKVVCLKHFEPKSFTRGRRHYMAVPSLFTAEEISSGKPKYENFHSMHAKWDHDYAKKIPLNAPLETTKRHLSGSELEDIIKVLNTVNLEHSYALPPNKKKKFNTDGNDTNGSCGSNSQRELDNFNISAATDISGTIPDDITTAECTVRIPEVISPSCSRRSNVTLETKTARKRLIKSVQQLTPRCKKMYQKCSTILKSRRRIVQSYQERIEKAEKLNQNKSFSELVEKLTPQAKTFLKMQVTLANKHIKRRRFTTEQKLLALSLQKQSPKGYKLLHKIFILPSRRTLRKFTHHISLAPGINENIFTQLKESVRNWDDKKKCCSIVFDEVALTPHLTFLESEDRIDGFVNFGAEVERKLCDHALVFMVRGICTSWRQPIAYYLCEGTTPTIKLKNILKEVVTAVSQTGLLPKALVCDQGSTFQSCMNSMRADTRRCQLLRNDLPNNKVEIDGHALNIIFDPPHLIKGIRNNFLNKDMMFKGNIARWSDIVEVYKNDCHVGEIRMLHKLTDEHVIPDKIRKMKVKNCTQVLSERTAAMLLFTSNYGTHADGSLVSSTMKNTAEAVLFFDRVFDSVNGSRGGSAPGKMRGPVKEINGECKHLDFWKESIRVLQDLYYVDTNVGDRKRVPSVKNWITTLESFINLWVELKDMGVSFFYTRNLNQDPLENFFGRIRALNYRNVNPDPYSFICSFKSLLVTDVLGPHSPNSNCEEDMGEAIFNKGLMFEVHGAPASLPVAGPSREPRASPSPSLLQQAREETQNVRSSAFTAGFVSRQLIKKIPCTDCRKTMLTTEITDVHDWVTQRERRLLKGRNLKYPNTKFIILFRKLVTCINQYLEYHSHQKSVVKYIKVEFLKSADVSWLGCSQHCRELLDMFVSLVCRVQIHNWCNCINKIMKGSFLGKMSSSSMTPMQEIAFKKYTTLRVKK</sequence>
<dbReference type="InterPro" id="IPR048366">
    <property type="entry name" value="TNP-like_GBD"/>
</dbReference>
<name>A0ABQ7QW48_PLUXY</name>
<feature type="region of interest" description="Disordered" evidence="6">
    <location>
        <begin position="786"/>
        <end position="807"/>
    </location>
</feature>
<protein>
    <recommendedName>
        <fullName evidence="7">THAP-type domain-containing protein</fullName>
    </recommendedName>
</protein>
<keyword evidence="9" id="KW-1185">Reference proteome</keyword>
<dbReference type="InterPro" id="IPR006612">
    <property type="entry name" value="THAP_Znf"/>
</dbReference>
<dbReference type="Proteomes" id="UP000823941">
    <property type="component" value="Chromosome 7"/>
</dbReference>
<evidence type="ECO:0000256" key="4">
    <source>
        <dbReference type="ARBA" id="ARBA00023125"/>
    </source>
</evidence>
<accession>A0ABQ7QW48</accession>
<evidence type="ECO:0000259" key="7">
    <source>
        <dbReference type="PROSITE" id="PS50950"/>
    </source>
</evidence>
<dbReference type="InterPro" id="IPR021896">
    <property type="entry name" value="THAP9-like_HTH"/>
</dbReference>
<comment type="caution">
    <text evidence="8">The sequence shown here is derived from an EMBL/GenBank/DDBJ whole genome shotgun (WGS) entry which is preliminary data.</text>
</comment>
<keyword evidence="1" id="KW-0479">Metal-binding</keyword>
<evidence type="ECO:0000256" key="3">
    <source>
        <dbReference type="ARBA" id="ARBA00022833"/>
    </source>
</evidence>
<gene>
    <name evidence="8" type="ORF">JYU34_005206</name>
</gene>
<reference evidence="8 9" key="1">
    <citation type="submission" date="2021-06" db="EMBL/GenBank/DDBJ databases">
        <title>A haploid diamondback moth (Plutella xylostella L.) genome assembly resolves 31 chromosomes and identifies a diamide resistance mutation.</title>
        <authorList>
            <person name="Ward C.M."/>
            <person name="Perry K.D."/>
            <person name="Baker G."/>
            <person name="Powis K."/>
            <person name="Heckel D.G."/>
            <person name="Baxter S.W."/>
        </authorList>
    </citation>
    <scope>NUCLEOTIDE SEQUENCE [LARGE SCALE GENOMIC DNA]</scope>
    <source>
        <strain evidence="8 9">LV</strain>
        <tissue evidence="8">Single pupa</tissue>
    </source>
</reference>
<keyword evidence="4 5" id="KW-0238">DNA-binding</keyword>
<dbReference type="SUPFAM" id="SSF57716">
    <property type="entry name" value="Glucocorticoid receptor-like (DNA-binding domain)"/>
    <property type="match status" value="1"/>
</dbReference>
<evidence type="ECO:0000256" key="5">
    <source>
        <dbReference type="PROSITE-ProRule" id="PRU00309"/>
    </source>
</evidence>
<organism evidence="8 9">
    <name type="scientific">Plutella xylostella</name>
    <name type="common">Diamondback moth</name>
    <name type="synonym">Plutella maculipennis</name>
    <dbReference type="NCBI Taxonomy" id="51655"/>
    <lineage>
        <taxon>Eukaryota</taxon>
        <taxon>Metazoa</taxon>
        <taxon>Ecdysozoa</taxon>
        <taxon>Arthropoda</taxon>
        <taxon>Hexapoda</taxon>
        <taxon>Insecta</taxon>
        <taxon>Pterygota</taxon>
        <taxon>Neoptera</taxon>
        <taxon>Endopterygota</taxon>
        <taxon>Lepidoptera</taxon>
        <taxon>Glossata</taxon>
        <taxon>Ditrysia</taxon>
        <taxon>Yponomeutoidea</taxon>
        <taxon>Plutellidae</taxon>
        <taxon>Plutella</taxon>
    </lineage>
</organism>
<evidence type="ECO:0000256" key="1">
    <source>
        <dbReference type="ARBA" id="ARBA00022723"/>
    </source>
</evidence>
<keyword evidence="2 5" id="KW-0863">Zinc-finger</keyword>
<proteinExistence type="predicted"/>
<dbReference type="Pfam" id="PF12017">
    <property type="entry name" value="Tnp_P_element"/>
    <property type="match status" value="1"/>
</dbReference>